<evidence type="ECO:0000256" key="1">
    <source>
        <dbReference type="SAM" id="MobiDB-lite"/>
    </source>
</evidence>
<dbReference type="OrthoDB" id="5241776at2759"/>
<comment type="caution">
    <text evidence="2">The sequence shown here is derived from an EMBL/GenBank/DDBJ whole genome shotgun (WGS) entry which is preliminary data.</text>
</comment>
<protein>
    <submittedName>
        <fullName evidence="2">Uncharacterized protein</fullName>
    </submittedName>
</protein>
<evidence type="ECO:0000313" key="3">
    <source>
        <dbReference type="Proteomes" id="UP000824596"/>
    </source>
</evidence>
<reference evidence="2" key="1">
    <citation type="submission" date="2021-09" db="EMBL/GenBank/DDBJ databases">
        <title>A high-quality genome of the endoparasitic fungus Hirsutella rhossiliensis with a comparison of Hirsutella genomes reveals transposable elements contributing to genome size variation.</title>
        <authorList>
            <person name="Lin R."/>
            <person name="Jiao Y."/>
            <person name="Sun X."/>
            <person name="Ling J."/>
            <person name="Xie B."/>
            <person name="Cheng X."/>
        </authorList>
    </citation>
    <scope>NUCLEOTIDE SEQUENCE</scope>
    <source>
        <strain evidence="2">HR02</strain>
    </source>
</reference>
<sequence>MPSDRVLKNRFKPRSSKTEQRNALLGVILGSSAIMPEACSSCRSRGFTDCQISVSDSSRCYDCVRLNLSYCDAKGLSVQQLRKIGAQHQKIESELEAAEEERRKLDAKVERLRKQKKMWFERMMQAVSRGLDSVEELERVEREEAEREQRRVSEVQPCSPHSDRLPSEFVGDWDAVHPEVALSVFSG</sequence>
<dbReference type="EMBL" id="JAIZPD010000004">
    <property type="protein sequence ID" value="KAH0964005.1"/>
    <property type="molecule type" value="Genomic_DNA"/>
</dbReference>
<gene>
    <name evidence="2" type="ORF">HRG_04433</name>
</gene>
<proteinExistence type="predicted"/>
<dbReference type="AlphaFoldDB" id="A0A9P8MZA4"/>
<feature type="compositionally biased region" description="Basic and acidic residues" evidence="1">
    <location>
        <begin position="143"/>
        <end position="153"/>
    </location>
</feature>
<organism evidence="2 3">
    <name type="scientific">Hirsutella rhossiliensis</name>
    <dbReference type="NCBI Taxonomy" id="111463"/>
    <lineage>
        <taxon>Eukaryota</taxon>
        <taxon>Fungi</taxon>
        <taxon>Dikarya</taxon>
        <taxon>Ascomycota</taxon>
        <taxon>Pezizomycotina</taxon>
        <taxon>Sordariomycetes</taxon>
        <taxon>Hypocreomycetidae</taxon>
        <taxon>Hypocreales</taxon>
        <taxon>Ophiocordycipitaceae</taxon>
        <taxon>Hirsutella</taxon>
    </lineage>
</organism>
<dbReference type="Proteomes" id="UP000824596">
    <property type="component" value="Unassembled WGS sequence"/>
</dbReference>
<name>A0A9P8MZA4_9HYPO</name>
<evidence type="ECO:0000313" key="2">
    <source>
        <dbReference type="EMBL" id="KAH0964005.1"/>
    </source>
</evidence>
<dbReference type="GeneID" id="68353562"/>
<dbReference type="RefSeq" id="XP_044721518.1">
    <property type="nucleotide sequence ID" value="XM_044862904.1"/>
</dbReference>
<accession>A0A9P8MZA4</accession>
<keyword evidence="3" id="KW-1185">Reference proteome</keyword>
<feature type="region of interest" description="Disordered" evidence="1">
    <location>
        <begin position="143"/>
        <end position="166"/>
    </location>
</feature>